<dbReference type="Pfam" id="PF03109">
    <property type="entry name" value="ABC1"/>
    <property type="match status" value="2"/>
</dbReference>
<dbReference type="InterPro" id="IPR011009">
    <property type="entry name" value="Kinase-like_dom_sf"/>
</dbReference>
<reference evidence="3" key="1">
    <citation type="journal article" date="2013" name="Nature">
        <title>Pan genome of the phytoplankton Emiliania underpins its global distribution.</title>
        <authorList>
            <person name="Read B.A."/>
            <person name="Kegel J."/>
            <person name="Klute M.J."/>
            <person name="Kuo A."/>
            <person name="Lefebvre S.C."/>
            <person name="Maumus F."/>
            <person name="Mayer C."/>
            <person name="Miller J."/>
            <person name="Monier A."/>
            <person name="Salamov A."/>
            <person name="Young J."/>
            <person name="Aguilar M."/>
            <person name="Claverie J.M."/>
            <person name="Frickenhaus S."/>
            <person name="Gonzalez K."/>
            <person name="Herman E.K."/>
            <person name="Lin Y.C."/>
            <person name="Napier J."/>
            <person name="Ogata H."/>
            <person name="Sarno A.F."/>
            <person name="Shmutz J."/>
            <person name="Schroeder D."/>
            <person name="de Vargas C."/>
            <person name="Verret F."/>
            <person name="von Dassow P."/>
            <person name="Valentin K."/>
            <person name="Van de Peer Y."/>
            <person name="Wheeler G."/>
            <person name="Dacks J.B."/>
            <person name="Delwiche C.F."/>
            <person name="Dyhrman S.T."/>
            <person name="Glockner G."/>
            <person name="John U."/>
            <person name="Richards T."/>
            <person name="Worden A.Z."/>
            <person name="Zhang X."/>
            <person name="Grigoriev I.V."/>
            <person name="Allen A.E."/>
            <person name="Bidle K."/>
            <person name="Borodovsky M."/>
            <person name="Bowler C."/>
            <person name="Brownlee C."/>
            <person name="Cock J.M."/>
            <person name="Elias M."/>
            <person name="Gladyshev V.N."/>
            <person name="Groth M."/>
            <person name="Guda C."/>
            <person name="Hadaegh A."/>
            <person name="Iglesias-Rodriguez M.D."/>
            <person name="Jenkins J."/>
            <person name="Jones B.M."/>
            <person name="Lawson T."/>
            <person name="Leese F."/>
            <person name="Lindquist E."/>
            <person name="Lobanov A."/>
            <person name="Lomsadze A."/>
            <person name="Malik S.B."/>
            <person name="Marsh M.E."/>
            <person name="Mackinder L."/>
            <person name="Mock T."/>
            <person name="Mueller-Roeber B."/>
            <person name="Pagarete A."/>
            <person name="Parker M."/>
            <person name="Probert I."/>
            <person name="Quesneville H."/>
            <person name="Raines C."/>
            <person name="Rensing S.A."/>
            <person name="Riano-Pachon D.M."/>
            <person name="Richier S."/>
            <person name="Rokitta S."/>
            <person name="Shiraiwa Y."/>
            <person name="Soanes D.M."/>
            <person name="van der Giezen M."/>
            <person name="Wahlund T.M."/>
            <person name="Williams B."/>
            <person name="Wilson W."/>
            <person name="Wolfe G."/>
            <person name="Wurch L.L."/>
        </authorList>
    </citation>
    <scope>NUCLEOTIDE SEQUENCE</scope>
</reference>
<proteinExistence type="predicted"/>
<dbReference type="PaxDb" id="2903-EOD20570"/>
<dbReference type="GO" id="GO:0007005">
    <property type="term" value="P:mitochondrion organization"/>
    <property type="evidence" value="ECO:0007669"/>
    <property type="project" value="TreeGrafter"/>
</dbReference>
<feature type="domain" description="ABC1 atypical kinase-like" evidence="1">
    <location>
        <begin position="289"/>
        <end position="395"/>
    </location>
</feature>
<dbReference type="GeneID" id="17266117"/>
<name>A0A0D3JAN5_EMIH1</name>
<sequence>MSRRLSRSRLPVHPAVPLVAFGAGVLLASDPEQPARFTAYAASARRAVRLAGACSLVAFDYSRAKRSLIAAEKAEFLDGDAAHWELQVASGKAERLRADAVRRGEPSAVLEEEARRTREEAAAYGEALAGRRLEAGQRSGRAAAWDEVHERNAARLLALCIANGGVYVKLGQHAAQLDYLLPPQYTRTLHQLFEHNRASSYEDVSRVIEEELGAPPEALFGSFERAPIASASLAQVHRATEHGTGAPLAVKVQHAGLREECASDLQAVGLAVAAAEWLYPDDFRLGWTPAVVGALTSARVLTMTYEEGVSVTDVAGLRRLGLDPNEVSRLLCEAFNAMIFDGGFVHCDPHPGNVLVQLVLLDHGLYRDLPRAFALTYSRLWHGVVLGDADAIREAAEEMGVGQYYPLLAAMLTARPWTDILRAGDTGDARALHEKGTAADKKQIAGYAAQYAKHIGLVLDLVPRPLLLLFKTNDCLRHAERQLGAAGGALAVARLRQAAR</sequence>
<dbReference type="GO" id="GO:0055088">
    <property type="term" value="P:lipid homeostasis"/>
    <property type="evidence" value="ECO:0007669"/>
    <property type="project" value="TreeGrafter"/>
</dbReference>
<dbReference type="SUPFAM" id="SSF56112">
    <property type="entry name" value="Protein kinase-like (PK-like)"/>
    <property type="match status" value="1"/>
</dbReference>
<dbReference type="Proteomes" id="UP000013827">
    <property type="component" value="Unassembled WGS sequence"/>
</dbReference>
<protein>
    <recommendedName>
        <fullName evidence="1">ABC1 atypical kinase-like domain-containing protein</fullName>
    </recommendedName>
</protein>
<dbReference type="GO" id="GO:0005743">
    <property type="term" value="C:mitochondrial inner membrane"/>
    <property type="evidence" value="ECO:0007669"/>
    <property type="project" value="TreeGrafter"/>
</dbReference>
<feature type="domain" description="ABC1 atypical kinase-like" evidence="1">
    <location>
        <begin position="197"/>
        <end position="285"/>
    </location>
</feature>
<dbReference type="InterPro" id="IPR051130">
    <property type="entry name" value="Mito_struct-func_regulator"/>
</dbReference>
<dbReference type="KEGG" id="ehx:EMIHUDRAFT_208503"/>
<reference evidence="2" key="2">
    <citation type="submission" date="2024-10" db="UniProtKB">
        <authorList>
            <consortium name="EnsemblProtists"/>
        </authorList>
    </citation>
    <scope>IDENTIFICATION</scope>
</reference>
<keyword evidence="3" id="KW-1185">Reference proteome</keyword>
<dbReference type="InterPro" id="IPR004147">
    <property type="entry name" value="ABC1_dom"/>
</dbReference>
<evidence type="ECO:0000313" key="3">
    <source>
        <dbReference type="Proteomes" id="UP000013827"/>
    </source>
</evidence>
<evidence type="ECO:0000313" key="2">
    <source>
        <dbReference type="EnsemblProtists" id="EOD20570"/>
    </source>
</evidence>
<accession>A0A0D3JAN5</accession>
<organism evidence="2 3">
    <name type="scientific">Emiliania huxleyi (strain CCMP1516)</name>
    <dbReference type="NCBI Taxonomy" id="280463"/>
    <lineage>
        <taxon>Eukaryota</taxon>
        <taxon>Haptista</taxon>
        <taxon>Haptophyta</taxon>
        <taxon>Prymnesiophyceae</taxon>
        <taxon>Isochrysidales</taxon>
        <taxon>Noelaerhabdaceae</taxon>
        <taxon>Emiliania</taxon>
    </lineage>
</organism>
<dbReference type="AlphaFoldDB" id="A0A0D3JAN5"/>
<dbReference type="STRING" id="2903.R1E191"/>
<dbReference type="EnsemblProtists" id="EOD20570">
    <property type="protein sequence ID" value="EOD20570"/>
    <property type="gene ID" value="EMIHUDRAFT_208503"/>
</dbReference>
<evidence type="ECO:0000259" key="1">
    <source>
        <dbReference type="Pfam" id="PF03109"/>
    </source>
</evidence>
<dbReference type="eggNOG" id="KOG1235">
    <property type="taxonomic scope" value="Eukaryota"/>
</dbReference>
<dbReference type="PANTHER" id="PTHR43173">
    <property type="entry name" value="ABC1 FAMILY PROTEIN"/>
    <property type="match status" value="1"/>
</dbReference>
<dbReference type="RefSeq" id="XP_005772999.1">
    <property type="nucleotide sequence ID" value="XM_005772942.1"/>
</dbReference>
<dbReference type="PANTHER" id="PTHR43173:SF19">
    <property type="entry name" value="AARF DOMAIN-CONTAINING PROTEIN KINASE 1"/>
    <property type="match status" value="1"/>
</dbReference>
<dbReference type="HOGENOM" id="CLU_545686_0_0_1"/>